<sequence length="240" mass="28094">MCFFFSKQHTLKSNQEFSFKTNFKLDSREGGAGQDVNLLSTNYFNYHQDSSALDNWEAGWFQSKLTLEPQHGNPHMRINPSFCQTILVQKTRNMFFGAKLRFLNERKFSLIFFSDDQEGLSYFEIHLLKLKMKQYTLSLTEDNDIVGTKISYDHRRAEGGFINGFSLRILHCYPLVDDRFNSYLRTQFELHRGNRVVLSQVLKYSFFQNDSLVVEAGQKYQFGGGYSFGININFMLDYSE</sequence>
<proteinExistence type="predicted"/>
<protein>
    <submittedName>
        <fullName evidence="1">Uncharacterized protein</fullName>
    </submittedName>
</protein>
<evidence type="ECO:0000313" key="1">
    <source>
        <dbReference type="EMBL" id="TNV76861.1"/>
    </source>
</evidence>
<comment type="caution">
    <text evidence="1">The sequence shown here is derived from an EMBL/GenBank/DDBJ whole genome shotgun (WGS) entry which is preliminary data.</text>
</comment>
<accession>A0A8J8NKF5</accession>
<keyword evidence="2" id="KW-1185">Reference proteome</keyword>
<gene>
    <name evidence="1" type="ORF">FGO68_gene3502</name>
</gene>
<evidence type="ECO:0000313" key="2">
    <source>
        <dbReference type="Proteomes" id="UP000785679"/>
    </source>
</evidence>
<dbReference type="AlphaFoldDB" id="A0A8J8NKF5"/>
<dbReference type="EMBL" id="RRYP01012831">
    <property type="protein sequence ID" value="TNV76861.1"/>
    <property type="molecule type" value="Genomic_DNA"/>
</dbReference>
<name>A0A8J8NKF5_HALGN</name>
<organism evidence="1 2">
    <name type="scientific">Halteria grandinella</name>
    <dbReference type="NCBI Taxonomy" id="5974"/>
    <lineage>
        <taxon>Eukaryota</taxon>
        <taxon>Sar</taxon>
        <taxon>Alveolata</taxon>
        <taxon>Ciliophora</taxon>
        <taxon>Intramacronucleata</taxon>
        <taxon>Spirotrichea</taxon>
        <taxon>Stichotrichia</taxon>
        <taxon>Sporadotrichida</taxon>
        <taxon>Halteriidae</taxon>
        <taxon>Halteria</taxon>
    </lineage>
</organism>
<reference evidence="1" key="1">
    <citation type="submission" date="2019-06" db="EMBL/GenBank/DDBJ databases">
        <authorList>
            <person name="Zheng W."/>
        </authorList>
    </citation>
    <scope>NUCLEOTIDE SEQUENCE</scope>
    <source>
        <strain evidence="1">QDHG01</strain>
    </source>
</reference>
<dbReference type="Proteomes" id="UP000785679">
    <property type="component" value="Unassembled WGS sequence"/>
</dbReference>